<sequence>MPLPARRPRDVRAYRDTGDGLQQHDAVLYSATRNPWDPQRRARGSSGGAGAAVVAGVVPIADAAAGSIRVPAAYNGLFGLKPTRGRVSAGPDFDKVFNSLAVQVGVSRTVRDSAALLDGCAAGNRATPTRATSQTRVGGAASSSGRCWAML</sequence>
<dbReference type="EMBL" id="BMPQ01000001">
    <property type="protein sequence ID" value="GGK44740.1"/>
    <property type="molecule type" value="Genomic_DNA"/>
</dbReference>
<reference evidence="2" key="1">
    <citation type="journal article" date="2014" name="Int. J. Syst. Evol. Microbiol.">
        <title>Complete genome sequence of Corynebacterium casei LMG S-19264T (=DSM 44701T), isolated from a smear-ripened cheese.</title>
        <authorList>
            <consortium name="US DOE Joint Genome Institute (JGI-PGF)"/>
            <person name="Walter F."/>
            <person name="Albersmeier A."/>
            <person name="Kalinowski J."/>
            <person name="Ruckert C."/>
        </authorList>
    </citation>
    <scope>NUCLEOTIDE SEQUENCE</scope>
    <source>
        <strain evidence="2">JCM 3035</strain>
    </source>
</reference>
<dbReference type="Gene3D" id="3.90.1300.10">
    <property type="entry name" value="Amidase signature (AS) domain"/>
    <property type="match status" value="1"/>
</dbReference>
<dbReference type="PANTHER" id="PTHR43372:SF4">
    <property type="entry name" value="FATTY-ACID AMIDE HYDROLASE 2"/>
    <property type="match status" value="1"/>
</dbReference>
<organism evidence="2 3">
    <name type="scientific">Streptomyces flaveus</name>
    <dbReference type="NCBI Taxonomy" id="66370"/>
    <lineage>
        <taxon>Bacteria</taxon>
        <taxon>Bacillati</taxon>
        <taxon>Actinomycetota</taxon>
        <taxon>Actinomycetes</taxon>
        <taxon>Kitasatosporales</taxon>
        <taxon>Streptomycetaceae</taxon>
        <taxon>Streptomyces</taxon>
        <taxon>Streptomyces aurantiacus group</taxon>
    </lineage>
</organism>
<dbReference type="InterPro" id="IPR052739">
    <property type="entry name" value="FAAH2"/>
</dbReference>
<dbReference type="InterPro" id="IPR023631">
    <property type="entry name" value="Amidase_dom"/>
</dbReference>
<dbReference type="SUPFAM" id="SSF75304">
    <property type="entry name" value="Amidase signature (AS) enzymes"/>
    <property type="match status" value="1"/>
</dbReference>
<dbReference type="Proteomes" id="UP000637788">
    <property type="component" value="Unassembled WGS sequence"/>
</dbReference>
<comment type="caution">
    <text evidence="2">The sequence shown here is derived from an EMBL/GenBank/DDBJ whole genome shotgun (WGS) entry which is preliminary data.</text>
</comment>
<accession>A0A917QEC2</accession>
<evidence type="ECO:0000259" key="1">
    <source>
        <dbReference type="Pfam" id="PF01425"/>
    </source>
</evidence>
<gene>
    <name evidence="2" type="ORF">GCM10010094_00560</name>
</gene>
<dbReference type="PANTHER" id="PTHR43372">
    <property type="entry name" value="FATTY-ACID AMIDE HYDROLASE"/>
    <property type="match status" value="1"/>
</dbReference>
<dbReference type="GO" id="GO:0012505">
    <property type="term" value="C:endomembrane system"/>
    <property type="evidence" value="ECO:0007669"/>
    <property type="project" value="TreeGrafter"/>
</dbReference>
<name>A0A917QEC2_9ACTN</name>
<dbReference type="InterPro" id="IPR036928">
    <property type="entry name" value="AS_sf"/>
</dbReference>
<dbReference type="AlphaFoldDB" id="A0A917QEC2"/>
<evidence type="ECO:0000313" key="2">
    <source>
        <dbReference type="EMBL" id="GGK44740.1"/>
    </source>
</evidence>
<evidence type="ECO:0000313" key="3">
    <source>
        <dbReference type="Proteomes" id="UP000637788"/>
    </source>
</evidence>
<dbReference type="Pfam" id="PF01425">
    <property type="entry name" value="Amidase"/>
    <property type="match status" value="1"/>
</dbReference>
<protein>
    <recommendedName>
        <fullName evidence="1">Amidase domain-containing protein</fullName>
    </recommendedName>
</protein>
<reference evidence="2" key="2">
    <citation type="submission" date="2020-09" db="EMBL/GenBank/DDBJ databases">
        <authorList>
            <person name="Sun Q."/>
            <person name="Ohkuma M."/>
        </authorList>
    </citation>
    <scope>NUCLEOTIDE SEQUENCE</scope>
    <source>
        <strain evidence="2">JCM 3035</strain>
    </source>
</reference>
<keyword evidence="3" id="KW-1185">Reference proteome</keyword>
<feature type="domain" description="Amidase" evidence="1">
    <location>
        <begin position="27"/>
        <end position="132"/>
    </location>
</feature>
<proteinExistence type="predicted"/>